<feature type="compositionally biased region" description="Low complexity" evidence="1">
    <location>
        <begin position="209"/>
        <end position="223"/>
    </location>
</feature>
<feature type="region of interest" description="Disordered" evidence="1">
    <location>
        <begin position="208"/>
        <end position="240"/>
    </location>
</feature>
<feature type="compositionally biased region" description="Gly residues" evidence="1">
    <location>
        <begin position="63"/>
        <end position="79"/>
    </location>
</feature>
<sequence>MADLGFAPGPRWLRQAHFYTRPRLRHLSRQQLGRLTLALGRAAPPPGDSWWAAVAAAVAGGQGGQARGQRGRGAPGAAGGSIATSGEGFGAEPPSQLALAAARLLLGVALACGQSGGAPQRGCAAAVAWSRGALISCAAAGALPPAAAARGAATCAAMRGVPLAAEERRAWLAVWRACLEGLRANQWQMSDQSFGLLCDALVASARDPGSSSSSGSSSGSSTGSSGGGGSRQQGDSAGAEPWPLPDGWLAAFEAATLARLPTLQPWALLRLLAALAARRHAAGERWLGALLLVLQPWGGRLGAKQLAGLAADLAEVVVAHQDASINSGRGGGAPGGAPRLPSVCLSALAEQAAARAAAAAAAAGAAGGRGLAFAADACEVGELLEAAAALRGLLQGQGGRRAAPMR</sequence>
<dbReference type="Proteomes" id="UP000054498">
    <property type="component" value="Unassembled WGS sequence"/>
</dbReference>
<feature type="region of interest" description="Disordered" evidence="1">
    <location>
        <begin position="63"/>
        <end position="89"/>
    </location>
</feature>
<gene>
    <name evidence="2" type="ORF">MNEG_2074</name>
</gene>
<dbReference type="EMBL" id="KK100444">
    <property type="protein sequence ID" value="KIZ05882.1"/>
    <property type="molecule type" value="Genomic_DNA"/>
</dbReference>
<evidence type="ECO:0000256" key="1">
    <source>
        <dbReference type="SAM" id="MobiDB-lite"/>
    </source>
</evidence>
<dbReference type="RefSeq" id="XP_013904901.1">
    <property type="nucleotide sequence ID" value="XM_014049447.1"/>
</dbReference>
<dbReference type="GeneID" id="25734952"/>
<keyword evidence="3" id="KW-1185">Reference proteome</keyword>
<proteinExistence type="predicted"/>
<organism evidence="2 3">
    <name type="scientific">Monoraphidium neglectum</name>
    <dbReference type="NCBI Taxonomy" id="145388"/>
    <lineage>
        <taxon>Eukaryota</taxon>
        <taxon>Viridiplantae</taxon>
        <taxon>Chlorophyta</taxon>
        <taxon>core chlorophytes</taxon>
        <taxon>Chlorophyceae</taxon>
        <taxon>CS clade</taxon>
        <taxon>Sphaeropleales</taxon>
        <taxon>Selenastraceae</taxon>
        <taxon>Monoraphidium</taxon>
    </lineage>
</organism>
<dbReference type="KEGG" id="mng:MNEG_2074"/>
<name>A0A0D2MZZ5_9CHLO</name>
<reference evidence="2 3" key="1">
    <citation type="journal article" date="2013" name="BMC Genomics">
        <title>Reconstruction of the lipid metabolism for the microalga Monoraphidium neglectum from its genome sequence reveals characteristics suitable for biofuel production.</title>
        <authorList>
            <person name="Bogen C."/>
            <person name="Al-Dilaimi A."/>
            <person name="Albersmeier A."/>
            <person name="Wichmann J."/>
            <person name="Grundmann M."/>
            <person name="Rupp O."/>
            <person name="Lauersen K.J."/>
            <person name="Blifernez-Klassen O."/>
            <person name="Kalinowski J."/>
            <person name="Goesmann A."/>
            <person name="Mussgnug J.H."/>
            <person name="Kruse O."/>
        </authorList>
    </citation>
    <scope>NUCLEOTIDE SEQUENCE [LARGE SCALE GENOMIC DNA]</scope>
    <source>
        <strain evidence="2 3">SAG 48.87</strain>
    </source>
</reference>
<evidence type="ECO:0000313" key="3">
    <source>
        <dbReference type="Proteomes" id="UP000054498"/>
    </source>
</evidence>
<dbReference type="AlphaFoldDB" id="A0A0D2MZZ5"/>
<evidence type="ECO:0000313" key="2">
    <source>
        <dbReference type="EMBL" id="KIZ05882.1"/>
    </source>
</evidence>
<accession>A0A0D2MZZ5</accession>
<protein>
    <submittedName>
        <fullName evidence="2">Uncharacterized protein</fullName>
    </submittedName>
</protein>